<dbReference type="SUPFAM" id="SSF56784">
    <property type="entry name" value="HAD-like"/>
    <property type="match status" value="1"/>
</dbReference>
<organism evidence="1 2">
    <name type="scientific">Chroogloeocystis siderophila 5.2 s.c.1</name>
    <dbReference type="NCBI Taxonomy" id="247279"/>
    <lineage>
        <taxon>Bacteria</taxon>
        <taxon>Bacillati</taxon>
        <taxon>Cyanobacteriota</taxon>
        <taxon>Cyanophyceae</taxon>
        <taxon>Oscillatoriophycideae</taxon>
        <taxon>Chroococcales</taxon>
        <taxon>Chroococcaceae</taxon>
        <taxon>Chroogloeocystis</taxon>
    </lineage>
</organism>
<dbReference type="InterPro" id="IPR036412">
    <property type="entry name" value="HAD-like_sf"/>
</dbReference>
<dbReference type="NCBIfam" id="TIGR01549">
    <property type="entry name" value="HAD-SF-IA-v1"/>
    <property type="match status" value="1"/>
</dbReference>
<dbReference type="GO" id="GO:0005829">
    <property type="term" value="C:cytosol"/>
    <property type="evidence" value="ECO:0007669"/>
    <property type="project" value="TreeGrafter"/>
</dbReference>
<gene>
    <name evidence="1" type="ORF">NIES1031_08880</name>
</gene>
<comment type="caution">
    <text evidence="1">The sequence shown here is derived from an EMBL/GenBank/DDBJ whole genome shotgun (WGS) entry which is preliminary data.</text>
</comment>
<dbReference type="SFLD" id="SFLDG01129">
    <property type="entry name" value="C1.5:_HAD__Beta-PGM__Phosphata"/>
    <property type="match status" value="1"/>
</dbReference>
<dbReference type="InterPro" id="IPR006439">
    <property type="entry name" value="HAD-SF_hydro_IA"/>
</dbReference>
<dbReference type="GO" id="GO:0006281">
    <property type="term" value="P:DNA repair"/>
    <property type="evidence" value="ECO:0007669"/>
    <property type="project" value="TreeGrafter"/>
</dbReference>
<dbReference type="InterPro" id="IPR023214">
    <property type="entry name" value="HAD_sf"/>
</dbReference>
<name>A0A1U7HV39_9CHRO</name>
<dbReference type="EMBL" id="MRCC01000006">
    <property type="protein sequence ID" value="OKH27398.1"/>
    <property type="molecule type" value="Genomic_DNA"/>
</dbReference>
<dbReference type="SFLD" id="SFLDS00003">
    <property type="entry name" value="Haloacid_Dehalogenase"/>
    <property type="match status" value="1"/>
</dbReference>
<dbReference type="InterPro" id="IPR050155">
    <property type="entry name" value="HAD-like_hydrolase_sf"/>
</dbReference>
<dbReference type="Gene3D" id="1.10.150.240">
    <property type="entry name" value="Putative phosphatase, domain 2"/>
    <property type="match status" value="1"/>
</dbReference>
<protein>
    <submittedName>
        <fullName evidence="1">Carotenoid oxygenase</fullName>
    </submittedName>
</protein>
<dbReference type="Pfam" id="PF13419">
    <property type="entry name" value="HAD_2"/>
    <property type="match status" value="1"/>
</dbReference>
<dbReference type="RefSeq" id="WP_073549067.1">
    <property type="nucleotide sequence ID" value="NZ_CAWMVK010000040.1"/>
</dbReference>
<dbReference type="InterPro" id="IPR041492">
    <property type="entry name" value="HAD_2"/>
</dbReference>
<dbReference type="STRING" id="247279.NIES1031_08880"/>
<evidence type="ECO:0000313" key="1">
    <source>
        <dbReference type="EMBL" id="OKH27398.1"/>
    </source>
</evidence>
<dbReference type="PANTHER" id="PTHR43434">
    <property type="entry name" value="PHOSPHOGLYCOLATE PHOSPHATASE"/>
    <property type="match status" value="1"/>
</dbReference>
<proteinExistence type="predicted"/>
<keyword evidence="2" id="KW-1185">Reference proteome</keyword>
<evidence type="ECO:0000313" key="2">
    <source>
        <dbReference type="Proteomes" id="UP000185984"/>
    </source>
</evidence>
<dbReference type="PANTHER" id="PTHR43434:SF13">
    <property type="entry name" value="PHOSPHOGLYCOLATE PHOSPHATASE"/>
    <property type="match status" value="1"/>
</dbReference>
<dbReference type="InterPro" id="IPR023198">
    <property type="entry name" value="PGP-like_dom2"/>
</dbReference>
<dbReference type="Gene3D" id="3.40.50.1000">
    <property type="entry name" value="HAD superfamily/HAD-like"/>
    <property type="match status" value="1"/>
</dbReference>
<dbReference type="AlphaFoldDB" id="A0A1U7HV39"/>
<dbReference type="Proteomes" id="UP000185984">
    <property type="component" value="Unassembled WGS sequence"/>
</dbReference>
<accession>A0A1U7HV39</accession>
<dbReference type="GO" id="GO:0008967">
    <property type="term" value="F:phosphoglycolate phosphatase activity"/>
    <property type="evidence" value="ECO:0007669"/>
    <property type="project" value="TreeGrafter"/>
</dbReference>
<sequence length="230" mass="26033">MTAKVIIFDFDGTLANTIDVIVDITNRLALEFGYKQTTQGELDKLKNLSSREIVKQSGISILKLPFLIKKVRAELNKEIKNIKPISEIKDVLYELSSRGHQLGIVTSNSKENIGEFLEKNEWQHLFDFVYSGTTLFGKSKIINNLIKQRKINREQIIYVGDETRDIEAARKSNVKAIAVTWGFNSAEVLAEQNPDFLVSQPQELLSAVMALHTTEEMINSYSLSNEVLLN</sequence>
<reference evidence="1 2" key="1">
    <citation type="submission" date="2016-11" db="EMBL/GenBank/DDBJ databases">
        <title>Draft Genome Sequences of Nine Cyanobacterial Strains from Diverse Habitats.</title>
        <authorList>
            <person name="Zhu T."/>
            <person name="Hou S."/>
            <person name="Lu X."/>
            <person name="Hess W.R."/>
        </authorList>
    </citation>
    <scope>NUCLEOTIDE SEQUENCE [LARGE SCALE GENOMIC DNA]</scope>
    <source>
        <strain evidence="1 2">5.2 s.c.1</strain>
    </source>
</reference>
<dbReference type="OrthoDB" id="9807630at2"/>